<dbReference type="GO" id="GO:0003839">
    <property type="term" value="F:gamma-glutamylcyclotransferase activity"/>
    <property type="evidence" value="ECO:0007669"/>
    <property type="project" value="UniProtKB-EC"/>
</dbReference>
<dbReference type="AlphaFoldDB" id="A0A6A6G816"/>
<keyword evidence="6" id="KW-1133">Transmembrane helix</keyword>
<keyword evidence="8" id="KW-1185">Reference proteome</keyword>
<feature type="binding site" evidence="4">
    <location>
        <begin position="63"/>
        <end position="68"/>
    </location>
    <ligand>
        <name>substrate</name>
    </ligand>
</feature>
<sequence length="365" mass="41007">MTKPTSRASLAGAQLESRLQDDIFGHDTTRYDEQYPTLPELRRKESLSEPVDVDLAKSNTVLYLAYGSNLCDETFLGKRGIRPLSATNVVVPDLKLTFDLPGIPYSEPCFANSARRSHKDSDKRPFSSGSKTRDYHKNRWTKGLVGVVYEVTKTDYSTIIATEGGGASYNDILIDCYPLSDDQNDLVPEVPTSMAFKAHTLFAPADPTTRPTTTLDAPLRRPDPSYAQASARYLKLITDGAKQRKLPYEYRRFLDQIRPYTITKPSQRVGMFVLMTIWSPFILLLFGLSKMFAGKDGKAPGWIAWLFAALFRAVWISYDDFFKPIFGDGERSLTDNEDLTSLTPPLEKRSSSQRSLNEKASALPR</sequence>
<accession>A0A6A6G816</accession>
<gene>
    <name evidence="7" type="ORF">BDZ85DRAFT_264437</name>
</gene>
<protein>
    <recommendedName>
        <fullName evidence="1">gamma-glutamylcyclotransferase</fullName>
        <ecNumber evidence="1">4.3.2.9</ecNumber>
    </recommendedName>
</protein>
<evidence type="ECO:0000256" key="3">
    <source>
        <dbReference type="PIRSR" id="PIRSR617939-1"/>
    </source>
</evidence>
<keyword evidence="6" id="KW-0472">Membrane</keyword>
<feature type="binding site" evidence="4">
    <location>
        <position position="233"/>
    </location>
    <ligand>
        <name>substrate</name>
    </ligand>
</feature>
<evidence type="ECO:0000256" key="2">
    <source>
        <dbReference type="ARBA" id="ARBA00023239"/>
    </source>
</evidence>
<dbReference type="OrthoDB" id="2017317at2759"/>
<reference evidence="8" key="1">
    <citation type="journal article" date="2020" name="Stud. Mycol.">
        <title>101 Dothideomycetes genomes: A test case for predicting lifestyles and emergence of pathogens.</title>
        <authorList>
            <person name="Haridas S."/>
            <person name="Albert R."/>
            <person name="Binder M."/>
            <person name="Bloem J."/>
            <person name="LaButti K."/>
            <person name="Salamov A."/>
            <person name="Andreopoulos B."/>
            <person name="Baker S."/>
            <person name="Barry K."/>
            <person name="Bills G."/>
            <person name="Bluhm B."/>
            <person name="Cannon C."/>
            <person name="Castanera R."/>
            <person name="Culley D."/>
            <person name="Daum C."/>
            <person name="Ezra D."/>
            <person name="Gonzalez J."/>
            <person name="Henrissat B."/>
            <person name="Kuo A."/>
            <person name="Liang C."/>
            <person name="Lipzen A."/>
            <person name="Lutzoni F."/>
            <person name="Magnuson J."/>
            <person name="Mondo S."/>
            <person name="Nolan M."/>
            <person name="Ohm R."/>
            <person name="Pangilinan J."/>
            <person name="Park H.-J."/>
            <person name="Ramirez L."/>
            <person name="Alfaro M."/>
            <person name="Sun H."/>
            <person name="Tritt A."/>
            <person name="Yoshinaga Y."/>
            <person name="Zwiers L.-H."/>
            <person name="Turgeon B."/>
            <person name="Goodwin S."/>
            <person name="Spatafora J."/>
            <person name="Crous P."/>
            <person name="Grigoriev I."/>
        </authorList>
    </citation>
    <scope>NUCLEOTIDE SEQUENCE [LARGE SCALE GENOMIC DNA]</scope>
    <source>
        <strain evidence="8">CECT 20119</strain>
    </source>
</reference>
<dbReference type="EC" id="4.3.2.9" evidence="1"/>
<organism evidence="7 8">
    <name type="scientific">Elsinoe ampelina</name>
    <dbReference type="NCBI Taxonomy" id="302913"/>
    <lineage>
        <taxon>Eukaryota</taxon>
        <taxon>Fungi</taxon>
        <taxon>Dikarya</taxon>
        <taxon>Ascomycota</taxon>
        <taxon>Pezizomycotina</taxon>
        <taxon>Dothideomycetes</taxon>
        <taxon>Dothideomycetidae</taxon>
        <taxon>Myriangiales</taxon>
        <taxon>Elsinoaceae</taxon>
        <taxon>Elsinoe</taxon>
    </lineage>
</organism>
<proteinExistence type="predicted"/>
<feature type="active site" description="Proton acceptor" evidence="3">
    <location>
        <position position="163"/>
    </location>
</feature>
<dbReference type="PANTHER" id="PTHR12935">
    <property type="entry name" value="GAMMA-GLUTAMYLCYCLOTRANSFERASE"/>
    <property type="match status" value="1"/>
</dbReference>
<dbReference type="Proteomes" id="UP000799538">
    <property type="component" value="Unassembled WGS sequence"/>
</dbReference>
<name>A0A6A6G816_9PEZI</name>
<feature type="compositionally biased region" description="Basic and acidic residues" evidence="5">
    <location>
        <begin position="119"/>
        <end position="134"/>
    </location>
</feature>
<evidence type="ECO:0000256" key="4">
    <source>
        <dbReference type="PIRSR" id="PIRSR617939-2"/>
    </source>
</evidence>
<keyword evidence="6" id="KW-0812">Transmembrane</keyword>
<dbReference type="EMBL" id="ML992509">
    <property type="protein sequence ID" value="KAF2221814.1"/>
    <property type="molecule type" value="Genomic_DNA"/>
</dbReference>
<dbReference type="InterPro" id="IPR017939">
    <property type="entry name" value="G-Glutamylcylcotransferase"/>
</dbReference>
<evidence type="ECO:0000256" key="5">
    <source>
        <dbReference type="SAM" id="MobiDB-lite"/>
    </source>
</evidence>
<feature type="transmembrane region" description="Helical" evidence="6">
    <location>
        <begin position="300"/>
        <end position="318"/>
    </location>
</feature>
<feature type="region of interest" description="Disordered" evidence="5">
    <location>
        <begin position="334"/>
        <end position="365"/>
    </location>
</feature>
<evidence type="ECO:0000256" key="1">
    <source>
        <dbReference type="ARBA" id="ARBA00012346"/>
    </source>
</evidence>
<keyword evidence="2" id="KW-0456">Lyase</keyword>
<evidence type="ECO:0000313" key="8">
    <source>
        <dbReference type="Proteomes" id="UP000799538"/>
    </source>
</evidence>
<dbReference type="Gene3D" id="3.10.490.10">
    <property type="entry name" value="Gamma-glutamyl cyclotransferase-like"/>
    <property type="match status" value="1"/>
</dbReference>
<evidence type="ECO:0000256" key="6">
    <source>
        <dbReference type="SAM" id="Phobius"/>
    </source>
</evidence>
<feature type="transmembrane region" description="Helical" evidence="6">
    <location>
        <begin position="269"/>
        <end position="288"/>
    </location>
</feature>
<dbReference type="PANTHER" id="PTHR12935:SF0">
    <property type="entry name" value="GAMMA-GLUTAMYLCYCLOTRANSFERASE"/>
    <property type="match status" value="1"/>
</dbReference>
<evidence type="ECO:0000313" key="7">
    <source>
        <dbReference type="EMBL" id="KAF2221814.1"/>
    </source>
</evidence>
<feature type="region of interest" description="Disordered" evidence="5">
    <location>
        <begin position="113"/>
        <end position="134"/>
    </location>
</feature>